<reference evidence="2" key="1">
    <citation type="submission" date="2013-09" db="EMBL/GenBank/DDBJ databases">
        <title>Corchorus olitorius genome sequencing.</title>
        <authorList>
            <person name="Alam M."/>
            <person name="Haque M.S."/>
            <person name="Islam M.S."/>
            <person name="Emdad E.M."/>
            <person name="Islam M.M."/>
            <person name="Ahmed B."/>
            <person name="Halim A."/>
            <person name="Hossen Q.M.M."/>
            <person name="Hossain M.Z."/>
            <person name="Ahmed R."/>
            <person name="Khan M.M."/>
            <person name="Islam R."/>
            <person name="Rashid M.M."/>
            <person name="Khan S.A."/>
            <person name="Rahman M.S."/>
            <person name="Alam M."/>
            <person name="Yahiya A.S."/>
            <person name="Khan M.S."/>
            <person name="Azam M.S."/>
            <person name="Haque T."/>
            <person name="Lashkar M.Z.H."/>
            <person name="Akhand A.I."/>
            <person name="Morshed G."/>
            <person name="Roy S."/>
            <person name="Uddin K.S."/>
            <person name="Rabeya T."/>
            <person name="Hossain A.S."/>
            <person name="Chowdhury A."/>
            <person name="Snigdha A.R."/>
            <person name="Mortoza M.S."/>
            <person name="Matin S.A."/>
            <person name="Hoque S.M.E."/>
            <person name="Islam M.K."/>
            <person name="Roy D.K."/>
            <person name="Haider R."/>
            <person name="Moosa M.M."/>
            <person name="Elias S.M."/>
            <person name="Hasan A.M."/>
            <person name="Jahan S."/>
            <person name="Shafiuddin M."/>
            <person name="Mahmood N."/>
            <person name="Shommy N.S."/>
        </authorList>
    </citation>
    <scope>NUCLEOTIDE SEQUENCE [LARGE SCALE GENOMIC DNA]</scope>
    <source>
        <strain evidence="2">cv. O-4</strain>
    </source>
</reference>
<dbReference type="Proteomes" id="UP000187203">
    <property type="component" value="Unassembled WGS sequence"/>
</dbReference>
<name>A0A1R3H0Z7_9ROSI</name>
<accession>A0A1R3H0Z7</accession>
<evidence type="ECO:0000313" key="1">
    <source>
        <dbReference type="EMBL" id="OMO63961.1"/>
    </source>
</evidence>
<dbReference type="AlphaFoldDB" id="A0A1R3H0Z7"/>
<sequence length="82" mass="9324">MNKFQSTEGASTVTGLETPKGFRKLSRASFPLSYFRAFEGKLPFCIDSHFQRACWLVLQYVIRGSLMWTNLELVLKMGTNGN</sequence>
<proteinExistence type="predicted"/>
<dbReference type="EMBL" id="AWUE01021031">
    <property type="protein sequence ID" value="OMO63961.1"/>
    <property type="molecule type" value="Genomic_DNA"/>
</dbReference>
<keyword evidence="2" id="KW-1185">Reference proteome</keyword>
<protein>
    <submittedName>
        <fullName evidence="1">Uncharacterized protein</fullName>
    </submittedName>
</protein>
<evidence type="ECO:0000313" key="2">
    <source>
        <dbReference type="Proteomes" id="UP000187203"/>
    </source>
</evidence>
<comment type="caution">
    <text evidence="1">The sequence shown here is derived from an EMBL/GenBank/DDBJ whole genome shotgun (WGS) entry which is preliminary data.</text>
</comment>
<gene>
    <name evidence="1" type="ORF">COLO4_32151</name>
</gene>
<organism evidence="1 2">
    <name type="scientific">Corchorus olitorius</name>
    <dbReference type="NCBI Taxonomy" id="93759"/>
    <lineage>
        <taxon>Eukaryota</taxon>
        <taxon>Viridiplantae</taxon>
        <taxon>Streptophyta</taxon>
        <taxon>Embryophyta</taxon>
        <taxon>Tracheophyta</taxon>
        <taxon>Spermatophyta</taxon>
        <taxon>Magnoliopsida</taxon>
        <taxon>eudicotyledons</taxon>
        <taxon>Gunneridae</taxon>
        <taxon>Pentapetalae</taxon>
        <taxon>rosids</taxon>
        <taxon>malvids</taxon>
        <taxon>Malvales</taxon>
        <taxon>Malvaceae</taxon>
        <taxon>Grewioideae</taxon>
        <taxon>Apeibeae</taxon>
        <taxon>Corchorus</taxon>
    </lineage>
</organism>